<name>A0A0D2NRQ9_HYPSF</name>
<dbReference type="OrthoDB" id="3060302at2759"/>
<dbReference type="AlphaFoldDB" id="A0A0D2NRQ9"/>
<gene>
    <name evidence="1" type="ORF">HYPSUDRAFT_140663</name>
</gene>
<evidence type="ECO:0000313" key="1">
    <source>
        <dbReference type="EMBL" id="KJA21474.1"/>
    </source>
</evidence>
<sequence>YPPLDHHISESPEIHTKWEDHLANGYQPDKHKARHPIHDLNHANLVKDVGLDESAFFQTKSGKLVGLVIRKFCTSNTAVAYADAAAAIQLPDGRNVHKEDTGKLVQMGWSAGSRSSPHFDWAHNITKHLTEAVIKASNIEVSSLFALTWQMVRKILPPEVVVNFDRFASESGTPWMNGNCQLPEGTYQVVIDGKMIHFTDIELAPPGVVIGEKYLCPSHYEVQPHQFAIMWTTCRTPNELDGCHFFLSKYGIQIQQATNTLIVWLPEDAFGTSLPNFDPKSKLDPDFCQRVVAFVTSSRLRKAWKDLQSGLCSRKEAIKFTLEHDESDIKYQ</sequence>
<feature type="non-terminal residue" evidence="1">
    <location>
        <position position="1"/>
    </location>
</feature>
<organism evidence="1 2">
    <name type="scientific">Hypholoma sublateritium (strain FD-334 SS-4)</name>
    <dbReference type="NCBI Taxonomy" id="945553"/>
    <lineage>
        <taxon>Eukaryota</taxon>
        <taxon>Fungi</taxon>
        <taxon>Dikarya</taxon>
        <taxon>Basidiomycota</taxon>
        <taxon>Agaricomycotina</taxon>
        <taxon>Agaricomycetes</taxon>
        <taxon>Agaricomycetidae</taxon>
        <taxon>Agaricales</taxon>
        <taxon>Agaricineae</taxon>
        <taxon>Strophariaceae</taxon>
        <taxon>Hypholoma</taxon>
    </lineage>
</organism>
<accession>A0A0D2NRQ9</accession>
<dbReference type="Proteomes" id="UP000054270">
    <property type="component" value="Unassembled WGS sequence"/>
</dbReference>
<protein>
    <submittedName>
        <fullName evidence="1">Uncharacterized protein</fullName>
    </submittedName>
</protein>
<reference evidence="2" key="1">
    <citation type="submission" date="2014-04" db="EMBL/GenBank/DDBJ databases">
        <title>Evolutionary Origins and Diversification of the Mycorrhizal Mutualists.</title>
        <authorList>
            <consortium name="DOE Joint Genome Institute"/>
            <consortium name="Mycorrhizal Genomics Consortium"/>
            <person name="Kohler A."/>
            <person name="Kuo A."/>
            <person name="Nagy L.G."/>
            <person name="Floudas D."/>
            <person name="Copeland A."/>
            <person name="Barry K.W."/>
            <person name="Cichocki N."/>
            <person name="Veneault-Fourrey C."/>
            <person name="LaButti K."/>
            <person name="Lindquist E.A."/>
            <person name="Lipzen A."/>
            <person name="Lundell T."/>
            <person name="Morin E."/>
            <person name="Murat C."/>
            <person name="Riley R."/>
            <person name="Ohm R."/>
            <person name="Sun H."/>
            <person name="Tunlid A."/>
            <person name="Henrissat B."/>
            <person name="Grigoriev I.V."/>
            <person name="Hibbett D.S."/>
            <person name="Martin F."/>
        </authorList>
    </citation>
    <scope>NUCLEOTIDE SEQUENCE [LARGE SCALE GENOMIC DNA]</scope>
    <source>
        <strain evidence="2">FD-334 SS-4</strain>
    </source>
</reference>
<dbReference type="EMBL" id="KN817558">
    <property type="protein sequence ID" value="KJA21474.1"/>
    <property type="molecule type" value="Genomic_DNA"/>
</dbReference>
<dbReference type="STRING" id="945553.A0A0D2NRQ9"/>
<proteinExistence type="predicted"/>
<dbReference type="OMA" id="ASYGIMM"/>
<keyword evidence="2" id="KW-1185">Reference proteome</keyword>
<evidence type="ECO:0000313" key="2">
    <source>
        <dbReference type="Proteomes" id="UP000054270"/>
    </source>
</evidence>